<protein>
    <submittedName>
        <fullName evidence="2">Uncharacterized protein</fullName>
    </submittedName>
</protein>
<evidence type="ECO:0000313" key="3">
    <source>
        <dbReference type="Proteomes" id="UP000447434"/>
    </source>
</evidence>
<keyword evidence="3" id="KW-1185">Reference proteome</keyword>
<accession>A0A6A4QK92</accession>
<feature type="compositionally biased region" description="Polar residues" evidence="1">
    <location>
        <begin position="1"/>
        <end position="13"/>
    </location>
</feature>
<gene>
    <name evidence="2" type="ORF">Lalb_Chr05g0219301</name>
</gene>
<dbReference type="AlphaFoldDB" id="A0A6A4QK92"/>
<reference evidence="3" key="1">
    <citation type="journal article" date="2020" name="Nat. Commun.">
        <title>Genome sequence of the cluster root forming white lupin.</title>
        <authorList>
            <person name="Hufnagel B."/>
            <person name="Marques A."/>
            <person name="Soriano A."/>
            <person name="Marques L."/>
            <person name="Divol F."/>
            <person name="Doumas P."/>
            <person name="Sallet E."/>
            <person name="Mancinotti D."/>
            <person name="Carrere S."/>
            <person name="Marande W."/>
            <person name="Arribat S."/>
            <person name="Keller J."/>
            <person name="Huneau C."/>
            <person name="Blein T."/>
            <person name="Aime D."/>
            <person name="Laguerre M."/>
            <person name="Taylor J."/>
            <person name="Schubert V."/>
            <person name="Nelson M."/>
            <person name="Geu-Flores F."/>
            <person name="Crespi M."/>
            <person name="Gallardo-Guerrero K."/>
            <person name="Delaux P.-M."/>
            <person name="Salse J."/>
            <person name="Berges H."/>
            <person name="Guyot R."/>
            <person name="Gouzy J."/>
            <person name="Peret B."/>
        </authorList>
    </citation>
    <scope>NUCLEOTIDE SEQUENCE [LARGE SCALE GENOMIC DNA]</scope>
    <source>
        <strain evidence="3">cv. Amiga</strain>
    </source>
</reference>
<organism evidence="2 3">
    <name type="scientific">Lupinus albus</name>
    <name type="common">White lupine</name>
    <name type="synonym">Lupinus termis</name>
    <dbReference type="NCBI Taxonomy" id="3870"/>
    <lineage>
        <taxon>Eukaryota</taxon>
        <taxon>Viridiplantae</taxon>
        <taxon>Streptophyta</taxon>
        <taxon>Embryophyta</taxon>
        <taxon>Tracheophyta</taxon>
        <taxon>Spermatophyta</taxon>
        <taxon>Magnoliopsida</taxon>
        <taxon>eudicotyledons</taxon>
        <taxon>Gunneridae</taxon>
        <taxon>Pentapetalae</taxon>
        <taxon>rosids</taxon>
        <taxon>fabids</taxon>
        <taxon>Fabales</taxon>
        <taxon>Fabaceae</taxon>
        <taxon>Papilionoideae</taxon>
        <taxon>50 kb inversion clade</taxon>
        <taxon>genistoids sensu lato</taxon>
        <taxon>core genistoids</taxon>
        <taxon>Genisteae</taxon>
        <taxon>Lupinus</taxon>
    </lineage>
</organism>
<dbReference type="EMBL" id="WOCE01000005">
    <property type="protein sequence ID" value="KAE9613614.1"/>
    <property type="molecule type" value="Genomic_DNA"/>
</dbReference>
<proteinExistence type="predicted"/>
<sequence length="86" mass="9659">MANASQQKNLNHMQTEDDVEARGTHEPVLIRKIVIQVIALCKLKIMVNRAETSLRADQNDRSNARGPQQILPCKKQAGFGFLGNCW</sequence>
<dbReference type="Proteomes" id="UP000447434">
    <property type="component" value="Chromosome 5"/>
</dbReference>
<evidence type="ECO:0000256" key="1">
    <source>
        <dbReference type="SAM" id="MobiDB-lite"/>
    </source>
</evidence>
<name>A0A6A4QK92_LUPAL</name>
<feature type="region of interest" description="Disordered" evidence="1">
    <location>
        <begin position="1"/>
        <end position="22"/>
    </location>
</feature>
<comment type="caution">
    <text evidence="2">The sequence shown here is derived from an EMBL/GenBank/DDBJ whole genome shotgun (WGS) entry which is preliminary data.</text>
</comment>
<evidence type="ECO:0000313" key="2">
    <source>
        <dbReference type="EMBL" id="KAE9613614.1"/>
    </source>
</evidence>